<dbReference type="PROSITE" id="PS51155">
    <property type="entry name" value="CHIT_BIND_RR_2"/>
    <property type="match status" value="2"/>
</dbReference>
<gene>
    <name evidence="6" type="primary">Ccp84Ac</name>
</gene>
<dbReference type="PANTHER" id="PTHR12236">
    <property type="entry name" value="STRUCTURAL CONTITUENT OF CUTICLE"/>
    <property type="match status" value="1"/>
</dbReference>
<feature type="chain" id="PRO_5027946392" evidence="4">
    <location>
        <begin position="18"/>
        <end position="480"/>
    </location>
</feature>
<feature type="compositionally biased region" description="Basic and acidic residues" evidence="3">
    <location>
        <begin position="469"/>
        <end position="480"/>
    </location>
</feature>
<evidence type="ECO:0000313" key="6">
    <source>
        <dbReference type="RefSeq" id="XP_017030642.3"/>
    </source>
</evidence>
<dbReference type="AlphaFoldDB" id="A0A6P4INT4"/>
<evidence type="ECO:0000313" key="5">
    <source>
        <dbReference type="Proteomes" id="UP001652661"/>
    </source>
</evidence>
<keyword evidence="1 2" id="KW-0193">Cuticle</keyword>
<dbReference type="GeneID" id="108080420"/>
<evidence type="ECO:0000256" key="1">
    <source>
        <dbReference type="ARBA" id="ARBA00022460"/>
    </source>
</evidence>
<dbReference type="InterPro" id="IPR051217">
    <property type="entry name" value="Insect_Cuticle_Struc_Prot"/>
</dbReference>
<dbReference type="Pfam" id="PF00379">
    <property type="entry name" value="Chitin_bind_4"/>
    <property type="match status" value="2"/>
</dbReference>
<dbReference type="OrthoDB" id="10071059at2759"/>
<evidence type="ECO:0000256" key="2">
    <source>
        <dbReference type="PROSITE-ProRule" id="PRU00497"/>
    </source>
</evidence>
<proteinExistence type="predicted"/>
<reference evidence="6" key="1">
    <citation type="submission" date="2025-08" db="UniProtKB">
        <authorList>
            <consortium name="RefSeq"/>
        </authorList>
    </citation>
    <scope>IDENTIFICATION</scope>
    <source>
        <strain evidence="6">14028-0561.14</strain>
        <tissue evidence="6">Whole fly</tissue>
    </source>
</reference>
<feature type="compositionally biased region" description="Low complexity" evidence="3">
    <location>
        <begin position="428"/>
        <end position="437"/>
    </location>
</feature>
<accession>A0A6P4INT4</accession>
<dbReference type="GO" id="GO:0005615">
    <property type="term" value="C:extracellular space"/>
    <property type="evidence" value="ECO:0007669"/>
    <property type="project" value="TreeGrafter"/>
</dbReference>
<dbReference type="Proteomes" id="UP001652661">
    <property type="component" value="Chromosome 3R"/>
</dbReference>
<dbReference type="PRINTS" id="PR00947">
    <property type="entry name" value="CUTICLE"/>
</dbReference>
<evidence type="ECO:0000256" key="4">
    <source>
        <dbReference type="SAM" id="SignalP"/>
    </source>
</evidence>
<sequence length="480" mass="52095">MAFKIVFALAFVAVASAGYAPIAAPQVYHAAPAVATYAHAPVAVAQKVVVKAAEEYDPHPQYRFSYGVDDKLTGDNKGQVEERDGDVVRGEYSLIDADGYKRTVQYTADPINGFNAVVNREPLVKAVAVAPVVKTVAAAPVAHYAAPAAYTSYAAPAVVKTVAPVAHYAAPAVVKTVAPVAHYAAPAVAHYAAPAVVKTVAPVAHYAAPATYTSYAAPAPQFNYYSNHVLHRRRTKSRFFRSAVCPLTSSARQMAFKLIALVSCCLAAASAGIIPLEQHEHQPQLYQAHQPQHVIYQKQHEIHPHGHEVYPDDPHPKYNFAYDVQDALSGDSKSQVESRDGDVVQGEYSLDDADGFRRTVKYTADSVNGFNAVVHREPLAHVHHKVVAAAPAQYHHAPATPAAVIKTYAAPAPAYVAPAYTAPAYTAHHEVQQPQQHQIEHVHVQQPAQEQDHQQHHYASYESPAHSQAAHEGHEYYHHQ</sequence>
<keyword evidence="4" id="KW-0732">Signal</keyword>
<dbReference type="PROSITE" id="PS00233">
    <property type="entry name" value="CHIT_BIND_RR_1"/>
    <property type="match status" value="2"/>
</dbReference>
<evidence type="ECO:0000256" key="3">
    <source>
        <dbReference type="SAM" id="MobiDB-lite"/>
    </source>
</evidence>
<dbReference type="PANTHER" id="PTHR12236:SF86">
    <property type="entry name" value="CCP84AC-RELATED"/>
    <property type="match status" value="1"/>
</dbReference>
<feature type="region of interest" description="Disordered" evidence="3">
    <location>
        <begin position="428"/>
        <end position="480"/>
    </location>
</feature>
<organism evidence="5 6">
    <name type="scientific">Drosophila kikkawai</name>
    <name type="common">Fruit fly</name>
    <dbReference type="NCBI Taxonomy" id="30033"/>
    <lineage>
        <taxon>Eukaryota</taxon>
        <taxon>Metazoa</taxon>
        <taxon>Ecdysozoa</taxon>
        <taxon>Arthropoda</taxon>
        <taxon>Hexapoda</taxon>
        <taxon>Insecta</taxon>
        <taxon>Pterygota</taxon>
        <taxon>Neoptera</taxon>
        <taxon>Endopterygota</taxon>
        <taxon>Diptera</taxon>
        <taxon>Brachycera</taxon>
        <taxon>Muscomorpha</taxon>
        <taxon>Ephydroidea</taxon>
        <taxon>Drosophilidae</taxon>
        <taxon>Drosophila</taxon>
        <taxon>Sophophora</taxon>
    </lineage>
</organism>
<dbReference type="InterPro" id="IPR031311">
    <property type="entry name" value="CHIT_BIND_RR_consensus"/>
</dbReference>
<protein>
    <submittedName>
        <fullName evidence="6">Uncharacterized protein Ccp84Ac</fullName>
    </submittedName>
</protein>
<dbReference type="GO" id="GO:0042302">
    <property type="term" value="F:structural constituent of cuticle"/>
    <property type="evidence" value="ECO:0007669"/>
    <property type="project" value="UniProtKB-UniRule"/>
</dbReference>
<name>A0A6P4INT4_DROKI</name>
<keyword evidence="5" id="KW-1185">Reference proteome</keyword>
<dbReference type="RefSeq" id="XP_017030642.3">
    <property type="nucleotide sequence ID" value="XM_017175153.3"/>
</dbReference>
<dbReference type="GO" id="GO:0031012">
    <property type="term" value="C:extracellular matrix"/>
    <property type="evidence" value="ECO:0007669"/>
    <property type="project" value="TreeGrafter"/>
</dbReference>
<dbReference type="InterPro" id="IPR000618">
    <property type="entry name" value="Insect_cuticle"/>
</dbReference>
<feature type="signal peptide" evidence="4">
    <location>
        <begin position="1"/>
        <end position="17"/>
    </location>
</feature>